<dbReference type="Pfam" id="PF00347">
    <property type="entry name" value="Ribosomal_L6"/>
    <property type="match status" value="2"/>
</dbReference>
<keyword evidence="2 7" id="KW-0689">Ribosomal protein</keyword>
<organism evidence="7 8">
    <name type="scientific">Oopsacas minuta</name>
    <dbReference type="NCBI Taxonomy" id="111878"/>
    <lineage>
        <taxon>Eukaryota</taxon>
        <taxon>Metazoa</taxon>
        <taxon>Porifera</taxon>
        <taxon>Hexactinellida</taxon>
        <taxon>Hexasterophora</taxon>
        <taxon>Lyssacinosida</taxon>
        <taxon>Leucopsacidae</taxon>
        <taxon>Oopsacas</taxon>
    </lineage>
</organism>
<feature type="domain" description="Large ribosomal subunit protein uL6 alpha-beta" evidence="6">
    <location>
        <begin position="12"/>
        <end position="85"/>
    </location>
</feature>
<dbReference type="SUPFAM" id="SSF56053">
    <property type="entry name" value="Ribosomal protein L6"/>
    <property type="match status" value="2"/>
</dbReference>
<evidence type="ECO:0000256" key="5">
    <source>
        <dbReference type="ARBA" id="ARBA00035349"/>
    </source>
</evidence>
<dbReference type="FunFam" id="3.90.930.12:FF:000003">
    <property type="entry name" value="60S ribosomal protein L9"/>
    <property type="match status" value="1"/>
</dbReference>
<dbReference type="GO" id="GO:0003735">
    <property type="term" value="F:structural constituent of ribosome"/>
    <property type="evidence" value="ECO:0007669"/>
    <property type="project" value="InterPro"/>
</dbReference>
<dbReference type="InterPro" id="IPR002359">
    <property type="entry name" value="Ribosomal_uL6_CS2"/>
</dbReference>
<dbReference type="InterPro" id="IPR020040">
    <property type="entry name" value="Ribosomal_uL6_a/b-dom"/>
</dbReference>
<evidence type="ECO:0000313" key="7">
    <source>
        <dbReference type="EMBL" id="KAI6654994.1"/>
    </source>
</evidence>
<dbReference type="EMBL" id="JAKMXF010000210">
    <property type="protein sequence ID" value="KAI6654994.1"/>
    <property type="molecule type" value="Genomic_DNA"/>
</dbReference>
<dbReference type="Gene3D" id="3.90.930.12">
    <property type="entry name" value="Ribosomal protein L6, alpha-beta domain"/>
    <property type="match status" value="2"/>
</dbReference>
<evidence type="ECO:0000313" key="8">
    <source>
        <dbReference type="Proteomes" id="UP001165289"/>
    </source>
</evidence>
<reference evidence="7 8" key="1">
    <citation type="journal article" date="2023" name="BMC Biol.">
        <title>The compact genome of the sponge Oopsacas minuta (Hexactinellida) is lacking key metazoan core genes.</title>
        <authorList>
            <person name="Santini S."/>
            <person name="Schenkelaars Q."/>
            <person name="Jourda C."/>
            <person name="Duchesne M."/>
            <person name="Belahbib H."/>
            <person name="Rocher C."/>
            <person name="Selva M."/>
            <person name="Riesgo A."/>
            <person name="Vervoort M."/>
            <person name="Leys S.P."/>
            <person name="Kodjabachian L."/>
            <person name="Le Bivic A."/>
            <person name="Borchiellini C."/>
            <person name="Claverie J.M."/>
            <person name="Renard E."/>
        </authorList>
    </citation>
    <scope>NUCLEOTIDE SEQUENCE [LARGE SCALE GENOMIC DNA]</scope>
    <source>
        <strain evidence="7">SPO-2</strain>
    </source>
</reference>
<accession>A0AAV7K336</accession>
<comment type="similarity">
    <text evidence="1">Belongs to the universal ribosomal protein uL6 family.</text>
</comment>
<comment type="caution">
    <text evidence="7">The sequence shown here is derived from an EMBL/GenBank/DDBJ whole genome shotgun (WGS) entry which is preliminary data.</text>
</comment>
<gene>
    <name evidence="7" type="ORF">LOD99_2283</name>
</gene>
<protein>
    <recommendedName>
        <fullName evidence="4">Large ribosomal subunit protein uL6</fullName>
    </recommendedName>
    <alternativeName>
        <fullName evidence="5">60S ribosomal protein L9</fullName>
    </alternativeName>
</protein>
<dbReference type="FunFam" id="3.90.930.12:FF:000004">
    <property type="entry name" value="60S ribosomal protein L9"/>
    <property type="match status" value="1"/>
</dbReference>
<dbReference type="PROSITE" id="PS00700">
    <property type="entry name" value="RIBOSOMAL_L6_2"/>
    <property type="match status" value="1"/>
</dbReference>
<evidence type="ECO:0000256" key="4">
    <source>
        <dbReference type="ARBA" id="ARBA00035246"/>
    </source>
</evidence>
<feature type="domain" description="Large ribosomal subunit protein uL6 alpha-beta" evidence="6">
    <location>
        <begin position="109"/>
        <end position="175"/>
    </location>
</feature>
<evidence type="ECO:0000256" key="3">
    <source>
        <dbReference type="ARBA" id="ARBA00023274"/>
    </source>
</evidence>
<dbReference type="GO" id="GO:0019843">
    <property type="term" value="F:rRNA binding"/>
    <property type="evidence" value="ECO:0007669"/>
    <property type="project" value="InterPro"/>
</dbReference>
<dbReference type="GO" id="GO:0022625">
    <property type="term" value="C:cytosolic large ribosomal subunit"/>
    <property type="evidence" value="ECO:0007669"/>
    <property type="project" value="TreeGrafter"/>
</dbReference>
<evidence type="ECO:0000256" key="2">
    <source>
        <dbReference type="ARBA" id="ARBA00022980"/>
    </source>
</evidence>
<dbReference type="PANTHER" id="PTHR11655:SF16">
    <property type="entry name" value="60S RIBOSOMAL PROTEIN L9"/>
    <property type="match status" value="1"/>
</dbReference>
<dbReference type="PANTHER" id="PTHR11655">
    <property type="entry name" value="60S/50S RIBOSOMAL PROTEIN L6/L9"/>
    <property type="match status" value="1"/>
</dbReference>
<dbReference type="AlphaFoldDB" id="A0AAV7K336"/>
<evidence type="ECO:0000256" key="1">
    <source>
        <dbReference type="ARBA" id="ARBA00009356"/>
    </source>
</evidence>
<name>A0AAV7K336_9METZ</name>
<dbReference type="InterPro" id="IPR000702">
    <property type="entry name" value="Ribosomal_uL6-like"/>
</dbReference>
<sequence length="189" mass="21485">MKTIHVKQLVKIPSGISVKLKGRTIIVKGKRGTLRRNFSHLSLEMKKEGKRTIKVEVWFADRKQQALVNTVCSHIQNLFKGVTYGFRYKMRGVYAHFPINIIIEDNAADVEIRNFIGEKAVRHVKMLEGVSCVASAVKDEIYVEGNDLDDVSRCAARIHQSVLVHGKDIRKFLDGIYVSEKTTIESMEN</sequence>
<proteinExistence type="inferred from homology"/>
<dbReference type="PIRSF" id="PIRSF002162">
    <property type="entry name" value="Ribosomal_L6"/>
    <property type="match status" value="1"/>
</dbReference>
<dbReference type="GO" id="GO:0002181">
    <property type="term" value="P:cytoplasmic translation"/>
    <property type="evidence" value="ECO:0007669"/>
    <property type="project" value="TreeGrafter"/>
</dbReference>
<keyword evidence="8" id="KW-1185">Reference proteome</keyword>
<evidence type="ECO:0000259" key="6">
    <source>
        <dbReference type="Pfam" id="PF00347"/>
    </source>
</evidence>
<keyword evidence="3" id="KW-0687">Ribonucleoprotein</keyword>
<dbReference type="Proteomes" id="UP001165289">
    <property type="component" value="Unassembled WGS sequence"/>
</dbReference>
<dbReference type="InterPro" id="IPR036789">
    <property type="entry name" value="Ribosomal_uL6-like_a/b-dom_sf"/>
</dbReference>